<comment type="caution">
    <text evidence="2">The sequence shown here is derived from an EMBL/GenBank/DDBJ whole genome shotgun (WGS) entry which is preliminary data.</text>
</comment>
<dbReference type="InterPro" id="IPR013783">
    <property type="entry name" value="Ig-like_fold"/>
</dbReference>
<dbReference type="EMBL" id="MKVH01000024">
    <property type="protein sequence ID" value="OJX57230.1"/>
    <property type="molecule type" value="Genomic_DNA"/>
</dbReference>
<accession>A0A1M3KXW7</accession>
<proteinExistence type="predicted"/>
<dbReference type="AlphaFoldDB" id="A0A1M3KXW7"/>
<evidence type="ECO:0000313" key="3">
    <source>
        <dbReference type="Proteomes" id="UP000184233"/>
    </source>
</evidence>
<gene>
    <name evidence="2" type="ORF">BGO89_12100</name>
</gene>
<evidence type="ECO:0000313" key="2">
    <source>
        <dbReference type="EMBL" id="OJX57230.1"/>
    </source>
</evidence>
<dbReference type="PANTHER" id="PTHR46534:SF1">
    <property type="entry name" value="IGGFC-BINDING PROTEIN N-TERMINAL DOMAIN-CONTAINING PROTEIN"/>
    <property type="match status" value="1"/>
</dbReference>
<name>A0A1M3KXW7_9BACT</name>
<dbReference type="STRING" id="1895771.BGO89_12100"/>
<reference evidence="2 3" key="1">
    <citation type="submission" date="2016-09" db="EMBL/GenBank/DDBJ databases">
        <title>Genome-resolved meta-omics ties microbial dynamics to process performance in biotechnology for thiocyanate degradation.</title>
        <authorList>
            <person name="Kantor R.S."/>
            <person name="Huddy R.J."/>
            <person name="Iyer R."/>
            <person name="Thomas B.C."/>
            <person name="Brown C.T."/>
            <person name="Anantharaman K."/>
            <person name="Tringe S."/>
            <person name="Hettich R.L."/>
            <person name="Harrison S.T."/>
            <person name="Banfield J.F."/>
        </authorList>
    </citation>
    <scope>NUCLEOTIDE SEQUENCE [LARGE SCALE GENOMIC DNA]</scope>
    <source>
        <strain evidence="2">59-99</strain>
    </source>
</reference>
<evidence type="ECO:0000259" key="1">
    <source>
        <dbReference type="Pfam" id="PF17517"/>
    </source>
</evidence>
<feature type="domain" description="IgGFc-binding protein N-terminal" evidence="1">
    <location>
        <begin position="150"/>
        <end position="504"/>
    </location>
</feature>
<organism evidence="2 3">
    <name type="scientific">Candidatus Kapaibacterium thiocyanatum</name>
    <dbReference type="NCBI Taxonomy" id="1895771"/>
    <lineage>
        <taxon>Bacteria</taxon>
        <taxon>Pseudomonadati</taxon>
        <taxon>Candidatus Kapaibacteriota</taxon>
        <taxon>Candidatus Kapaibacteriia</taxon>
        <taxon>Candidatus Kapaibacteriales</taxon>
        <taxon>Candidatus Kapaibacteriaceae</taxon>
        <taxon>Candidatus Kapaibacterium</taxon>
    </lineage>
</organism>
<dbReference type="Proteomes" id="UP000184233">
    <property type="component" value="Unassembled WGS sequence"/>
</dbReference>
<dbReference type="InterPro" id="IPR035234">
    <property type="entry name" value="IgGFc-bd_N"/>
</dbReference>
<dbReference type="Gene3D" id="2.60.40.10">
    <property type="entry name" value="Immunoglobulins"/>
    <property type="match status" value="1"/>
</dbReference>
<dbReference type="Pfam" id="PF17517">
    <property type="entry name" value="IgGFc_binding"/>
    <property type="match status" value="1"/>
</dbReference>
<sequence>MYSIVSSYRIVVAAILSLVIGSCLMQAGTTEKRGTESVAEGLHYVVAFPQVWAAPAENPLPVPMTLLISSRSAARVRITTPGSSRNDNAIIDQVFVLEPNVVKKVPIPKGYMNEESEVRKAHGIMITADHPVSVSTYQAWNGNGEIARHLPVEGWGTEYYSMNFYQDRYGTASAGYKYRPGQILIVAAVDNTIVTYIPTVTTEGGKDAESVPKGTPRNIQLDRGETFLIKAKIDPVTNKEWSSDISGTLIRSNKPIGVVSGHTKVAIMRYPDILPPTGMFAADAHFVRNNVHDAMFPTTMAGTDFVTIPCMYKAQRVTGMNGVEYGIDDDRGDVVRVIALEDNTLLQSLAANGSSYLNRRNLRRGESYTETSTDRPTVWKASKPVLMVQYGKSYARIQPPLVGTTQEGKVDKAQGHPTVEAGQPMMQCVPSVDRWVSYGVFSAPEGVDNFLNVVFRVEDAAKIKIDGRTLTAAYPAISSIAGSPYAFIRVTTGSGDHIIESSTPAVKWMAWTYGSIDGLQQGRAYGTPVSVDISVACDDSLAVDEEETVCGDVDTWGRMVPSGTTACGGIVNVEAIALTNYELNVDETFNVSDASVHYRVRVIDRTQDATATVRMRTRSGRYVEKTYTYNAVKFGVNPTSLDFRISQDDATSCKTVEFSNLGPTAAAVKELKVWRHPGIFTFDPASFVLKPGESIQVQMCATLPTPGVRIDDIIARFDCYEAKVAAVRVSSESGDTTVSVEQDDRASLVVGTPSPLPASVHGTISIPVDASAQGDVTLTLFDGVGRIVGTMESVHVDGGRQTLRLDLPELAPSPGLHILRIQMPSGAVRTIPLMLTE</sequence>
<dbReference type="PANTHER" id="PTHR46534">
    <property type="entry name" value="IGGFC_BINDING DOMAIN-CONTAINING PROTEIN"/>
    <property type="match status" value="1"/>
</dbReference>
<protein>
    <recommendedName>
        <fullName evidence="1">IgGFc-binding protein N-terminal domain-containing protein</fullName>
    </recommendedName>
</protein>